<dbReference type="Gene3D" id="2.60.120.10">
    <property type="entry name" value="Jelly Rolls"/>
    <property type="match status" value="1"/>
</dbReference>
<dbReference type="SUPFAM" id="SSF51206">
    <property type="entry name" value="cAMP-binding domain-like"/>
    <property type="match status" value="1"/>
</dbReference>
<evidence type="ECO:0000313" key="8">
    <source>
        <dbReference type="Proteomes" id="UP000234789"/>
    </source>
</evidence>
<dbReference type="PROSITE" id="PS51063">
    <property type="entry name" value="HTH_CRP_2"/>
    <property type="match status" value="1"/>
</dbReference>
<dbReference type="PANTHER" id="PTHR24567">
    <property type="entry name" value="CRP FAMILY TRANSCRIPTIONAL REGULATORY PROTEIN"/>
    <property type="match status" value="1"/>
</dbReference>
<dbReference type="GO" id="GO:0003677">
    <property type="term" value="F:DNA binding"/>
    <property type="evidence" value="ECO:0007669"/>
    <property type="project" value="UniProtKB-KW"/>
</dbReference>
<evidence type="ECO:0000259" key="6">
    <source>
        <dbReference type="PROSITE" id="PS51063"/>
    </source>
</evidence>
<keyword evidence="1" id="KW-0805">Transcription regulation</keyword>
<organism evidence="7 8">
    <name type="scientific">Paenibacillus pasadenensis</name>
    <dbReference type="NCBI Taxonomy" id="217090"/>
    <lineage>
        <taxon>Bacteria</taxon>
        <taxon>Bacillati</taxon>
        <taxon>Bacillota</taxon>
        <taxon>Bacilli</taxon>
        <taxon>Bacillales</taxon>
        <taxon>Paenibacillaceae</taxon>
        <taxon>Paenibacillus</taxon>
    </lineage>
</organism>
<dbReference type="GO" id="GO:0003700">
    <property type="term" value="F:DNA-binding transcription factor activity"/>
    <property type="evidence" value="ECO:0007669"/>
    <property type="project" value="TreeGrafter"/>
</dbReference>
<feature type="domain" description="Cyclic nucleotide-binding" evidence="5">
    <location>
        <begin position="20"/>
        <end position="119"/>
    </location>
</feature>
<dbReference type="InterPro" id="IPR036388">
    <property type="entry name" value="WH-like_DNA-bd_sf"/>
</dbReference>
<keyword evidence="4" id="KW-0804">Transcription</keyword>
<name>A0A2N5N2P5_9BACL</name>
<evidence type="ECO:0000256" key="3">
    <source>
        <dbReference type="ARBA" id="ARBA00023159"/>
    </source>
</evidence>
<dbReference type="SMART" id="SM00419">
    <property type="entry name" value="HTH_CRP"/>
    <property type="match status" value="1"/>
</dbReference>
<evidence type="ECO:0000259" key="5">
    <source>
        <dbReference type="PROSITE" id="PS50042"/>
    </source>
</evidence>
<dbReference type="RefSeq" id="WP_101808640.1">
    <property type="nucleotide sequence ID" value="NZ_NFEZ01000004.1"/>
</dbReference>
<evidence type="ECO:0000256" key="1">
    <source>
        <dbReference type="ARBA" id="ARBA00023015"/>
    </source>
</evidence>
<dbReference type="Pfam" id="PF00027">
    <property type="entry name" value="cNMP_binding"/>
    <property type="match status" value="1"/>
</dbReference>
<dbReference type="InterPro" id="IPR050397">
    <property type="entry name" value="Env_Response_Regulators"/>
</dbReference>
<dbReference type="InterPro" id="IPR018490">
    <property type="entry name" value="cNMP-bd_dom_sf"/>
</dbReference>
<dbReference type="InterPro" id="IPR014710">
    <property type="entry name" value="RmlC-like_jellyroll"/>
</dbReference>
<dbReference type="Proteomes" id="UP000234789">
    <property type="component" value="Unassembled WGS sequence"/>
</dbReference>
<protein>
    <submittedName>
        <fullName evidence="7">Transcriptional regulator, Crp/Fnr family</fullName>
    </submittedName>
</protein>
<dbReference type="SUPFAM" id="SSF46785">
    <property type="entry name" value="Winged helix' DNA-binding domain"/>
    <property type="match status" value="1"/>
</dbReference>
<dbReference type="Gene3D" id="1.10.10.10">
    <property type="entry name" value="Winged helix-like DNA-binding domain superfamily/Winged helix DNA-binding domain"/>
    <property type="match status" value="1"/>
</dbReference>
<dbReference type="Pfam" id="PF13545">
    <property type="entry name" value="HTH_Crp_2"/>
    <property type="match status" value="1"/>
</dbReference>
<dbReference type="PANTHER" id="PTHR24567:SF74">
    <property type="entry name" value="HTH-TYPE TRANSCRIPTIONAL REGULATOR ARCR"/>
    <property type="match status" value="1"/>
</dbReference>
<dbReference type="PROSITE" id="PS50042">
    <property type="entry name" value="CNMP_BINDING_3"/>
    <property type="match status" value="1"/>
</dbReference>
<evidence type="ECO:0000313" key="7">
    <source>
        <dbReference type="EMBL" id="PLT44604.1"/>
    </source>
</evidence>
<dbReference type="EMBL" id="NFEZ01000004">
    <property type="protein sequence ID" value="PLT44604.1"/>
    <property type="molecule type" value="Genomic_DNA"/>
</dbReference>
<dbReference type="AlphaFoldDB" id="A0A2N5N2P5"/>
<dbReference type="GO" id="GO:0005829">
    <property type="term" value="C:cytosol"/>
    <property type="evidence" value="ECO:0007669"/>
    <property type="project" value="TreeGrafter"/>
</dbReference>
<evidence type="ECO:0000256" key="4">
    <source>
        <dbReference type="ARBA" id="ARBA00023163"/>
    </source>
</evidence>
<proteinExistence type="predicted"/>
<feature type="domain" description="HTH crp-type" evidence="6">
    <location>
        <begin position="150"/>
        <end position="223"/>
    </location>
</feature>
<gene>
    <name evidence="7" type="ORF">B8V81_3035</name>
</gene>
<accession>A0A2N5N2P5</accession>
<keyword evidence="8" id="KW-1185">Reference proteome</keyword>
<dbReference type="InterPro" id="IPR012318">
    <property type="entry name" value="HTH_CRP"/>
</dbReference>
<comment type="caution">
    <text evidence="7">The sequence shown here is derived from an EMBL/GenBank/DDBJ whole genome shotgun (WGS) entry which is preliminary data.</text>
</comment>
<dbReference type="InterPro" id="IPR000595">
    <property type="entry name" value="cNMP-bd_dom"/>
</dbReference>
<keyword evidence="3" id="KW-0010">Activator</keyword>
<keyword evidence="2" id="KW-0238">DNA-binding</keyword>
<evidence type="ECO:0000256" key="2">
    <source>
        <dbReference type="ARBA" id="ARBA00023125"/>
    </source>
</evidence>
<dbReference type="InterPro" id="IPR036390">
    <property type="entry name" value="WH_DNA-bd_sf"/>
</dbReference>
<dbReference type="CDD" id="cd00038">
    <property type="entry name" value="CAP_ED"/>
    <property type="match status" value="1"/>
</dbReference>
<reference evidence="7 8" key="1">
    <citation type="submission" date="2017-05" db="EMBL/GenBank/DDBJ databases">
        <title>Functional genome analysis of Paenibacillus pasadenensis strain R16: insights on endophytic life style and antifungal activity.</title>
        <authorList>
            <person name="Passera A."/>
            <person name="Marcolungo L."/>
            <person name="Casati P."/>
            <person name="Brasca M."/>
            <person name="Quaglino F."/>
            <person name="Delledonne M."/>
        </authorList>
    </citation>
    <scope>NUCLEOTIDE SEQUENCE [LARGE SCALE GENOMIC DNA]</scope>
    <source>
        <strain evidence="7 8">R16</strain>
    </source>
</reference>
<dbReference type="SMART" id="SM00100">
    <property type="entry name" value="cNMP"/>
    <property type="match status" value="1"/>
</dbReference>
<sequence length="241" mass="26823">MDAASGVTKPETAPGNSAAFSADSLAKLSALMRKHRIPAGGHVFWEGEPAEYWYYLEHGHVKGMKTSAEGKEFTMYRYKQGDFFGQLGFDGEPSQSFSAVAQTDCVISFIPRGELEFALWRFGGLALECIGWMSQMNRHTQTKLRDLMLYGKPGALCSTLIRMANTYGMPVDDGILITQRITNSELAETIGAARESVNRLLADYRRAGALSMRQGHIVVHDLEQLMQHCRCEGCPKEICRM</sequence>